<organism evidence="2 3">
    <name type="scientific">Mucilaginibacter corticis</name>
    <dbReference type="NCBI Taxonomy" id="2597670"/>
    <lineage>
        <taxon>Bacteria</taxon>
        <taxon>Pseudomonadati</taxon>
        <taxon>Bacteroidota</taxon>
        <taxon>Sphingobacteriia</taxon>
        <taxon>Sphingobacteriales</taxon>
        <taxon>Sphingobacteriaceae</taxon>
        <taxon>Mucilaginibacter</taxon>
    </lineage>
</organism>
<keyword evidence="3" id="KW-1185">Reference proteome</keyword>
<proteinExistence type="predicted"/>
<evidence type="ECO:0000313" key="2">
    <source>
        <dbReference type="EMBL" id="TSJ40330.1"/>
    </source>
</evidence>
<dbReference type="RefSeq" id="WP_144248368.1">
    <property type="nucleotide sequence ID" value="NZ_VLPK01000002.1"/>
</dbReference>
<evidence type="ECO:0000256" key="1">
    <source>
        <dbReference type="SAM" id="Phobius"/>
    </source>
</evidence>
<accession>A0A556MKB2</accession>
<reference evidence="2 3" key="1">
    <citation type="submission" date="2019-07" db="EMBL/GenBank/DDBJ databases">
        <authorList>
            <person name="Huq M.A."/>
        </authorList>
    </citation>
    <scope>NUCLEOTIDE SEQUENCE [LARGE SCALE GENOMIC DNA]</scope>
    <source>
        <strain evidence="2 3">MAH-19</strain>
    </source>
</reference>
<gene>
    <name evidence="2" type="ORF">FO440_11260</name>
</gene>
<feature type="transmembrane region" description="Helical" evidence="1">
    <location>
        <begin position="13"/>
        <end position="34"/>
    </location>
</feature>
<dbReference type="Proteomes" id="UP000318733">
    <property type="component" value="Unassembled WGS sequence"/>
</dbReference>
<keyword evidence="1" id="KW-0812">Transmembrane</keyword>
<keyword evidence="1" id="KW-0472">Membrane</keyword>
<dbReference type="AlphaFoldDB" id="A0A556MKB2"/>
<protein>
    <submittedName>
        <fullName evidence="2">Uncharacterized protein</fullName>
    </submittedName>
</protein>
<sequence length="111" mass="12764">MFNSTKSKFWIKVLIRLTAQLIIGFLIFDMYPVMSMLFLGEGGDSLLYSKGNSVVWALSPIVIPFLWNVQEIFGADDIPTKKRMYQIVGIAFFIIYLVFISSWGILRGFRI</sequence>
<keyword evidence="1" id="KW-1133">Transmembrane helix</keyword>
<evidence type="ECO:0000313" key="3">
    <source>
        <dbReference type="Proteomes" id="UP000318733"/>
    </source>
</evidence>
<dbReference type="EMBL" id="VLPK01000002">
    <property type="protein sequence ID" value="TSJ40330.1"/>
    <property type="molecule type" value="Genomic_DNA"/>
</dbReference>
<name>A0A556MKB2_9SPHI</name>
<feature type="transmembrane region" description="Helical" evidence="1">
    <location>
        <begin position="85"/>
        <end position="106"/>
    </location>
</feature>
<comment type="caution">
    <text evidence="2">The sequence shown here is derived from an EMBL/GenBank/DDBJ whole genome shotgun (WGS) entry which is preliminary data.</text>
</comment>